<evidence type="ECO:0000313" key="11">
    <source>
        <dbReference type="Proteomes" id="UP000184782"/>
    </source>
</evidence>
<comment type="similarity">
    <text evidence="6">Belongs to the peptidase M48 family.</text>
</comment>
<dbReference type="InterPro" id="IPR001915">
    <property type="entry name" value="Peptidase_M48"/>
</dbReference>
<feature type="chain" id="PRO_5013156295" evidence="8">
    <location>
        <begin position="20"/>
        <end position="271"/>
    </location>
</feature>
<dbReference type="Gene3D" id="3.30.2010.10">
    <property type="entry name" value="Metalloproteases ('zincins'), catalytic domain"/>
    <property type="match status" value="1"/>
</dbReference>
<keyword evidence="3 6" id="KW-0378">Hydrolase</keyword>
<dbReference type="InterPro" id="IPR051156">
    <property type="entry name" value="Mito/Outer_Membr_Metalloprot"/>
</dbReference>
<name>A0A1N6HW52_9FLAO</name>
<comment type="cofactor">
    <cofactor evidence="6">
        <name>Zn(2+)</name>
        <dbReference type="ChEBI" id="CHEBI:29105"/>
    </cofactor>
    <text evidence="6">Binds 1 zinc ion per subunit.</text>
</comment>
<evidence type="ECO:0000259" key="9">
    <source>
        <dbReference type="Pfam" id="PF01435"/>
    </source>
</evidence>
<keyword evidence="2" id="KW-0479">Metal-binding</keyword>
<sequence>MKKIFISALLISAFSGVQAQKINLGKAAGVVSKGASALSFSNADAIKLSKESVDYMDKNNPIAGPKDPYTVRLNKLFGKHKSQDGLNLNYKVYKVKDINAFACADGSVRVFSSLMDIMTDDELLAVIGHEIGHVKNEDTKDAIKSAYLKAAALEAGSAASGTVAVLNESQVGKMANDFLDASHSKKQESEADIYSYNFMKANNYNVVGAYTAFKKLALLSEAGTAQSGFQKMFNSHPDSNKRAEAVKKRAEKDGLWKDPGIVSLPKTKLTK</sequence>
<dbReference type="RefSeq" id="WP_074230996.1">
    <property type="nucleotide sequence ID" value="NZ_FSRQ01000002.1"/>
</dbReference>
<organism evidence="10 11">
    <name type="scientific">Chryseobacterium scophthalmum</name>
    <dbReference type="NCBI Taxonomy" id="59733"/>
    <lineage>
        <taxon>Bacteria</taxon>
        <taxon>Pseudomonadati</taxon>
        <taxon>Bacteroidota</taxon>
        <taxon>Flavobacteriia</taxon>
        <taxon>Flavobacteriales</taxon>
        <taxon>Weeksellaceae</taxon>
        <taxon>Chryseobacterium group</taxon>
        <taxon>Chryseobacterium</taxon>
    </lineage>
</organism>
<evidence type="ECO:0000256" key="2">
    <source>
        <dbReference type="ARBA" id="ARBA00022723"/>
    </source>
</evidence>
<evidence type="ECO:0000256" key="4">
    <source>
        <dbReference type="ARBA" id="ARBA00022833"/>
    </source>
</evidence>
<dbReference type="GO" id="GO:0046872">
    <property type="term" value="F:metal ion binding"/>
    <property type="evidence" value="ECO:0007669"/>
    <property type="project" value="UniProtKB-KW"/>
</dbReference>
<feature type="signal peptide" evidence="8">
    <location>
        <begin position="1"/>
        <end position="19"/>
    </location>
</feature>
<dbReference type="EMBL" id="FSRQ01000002">
    <property type="protein sequence ID" value="SIO24003.1"/>
    <property type="molecule type" value="Genomic_DNA"/>
</dbReference>
<feature type="domain" description="Peptidase M48" evidence="9">
    <location>
        <begin position="91"/>
        <end position="249"/>
    </location>
</feature>
<keyword evidence="1 6" id="KW-0645">Protease</keyword>
<dbReference type="CDD" id="cd07334">
    <property type="entry name" value="M48C_loiP_like"/>
    <property type="match status" value="1"/>
</dbReference>
<dbReference type="Pfam" id="PF01435">
    <property type="entry name" value="Peptidase_M48"/>
    <property type="match status" value="1"/>
</dbReference>
<evidence type="ECO:0000256" key="5">
    <source>
        <dbReference type="ARBA" id="ARBA00023049"/>
    </source>
</evidence>
<dbReference type="GO" id="GO:0016020">
    <property type="term" value="C:membrane"/>
    <property type="evidence" value="ECO:0007669"/>
    <property type="project" value="TreeGrafter"/>
</dbReference>
<dbReference type="PANTHER" id="PTHR22726:SF8">
    <property type="entry name" value="METALLOPROTEASE YCAL"/>
    <property type="match status" value="1"/>
</dbReference>
<gene>
    <name evidence="10" type="ORF">SAMN05421769_2924</name>
</gene>
<feature type="region of interest" description="Disordered" evidence="7">
    <location>
        <begin position="231"/>
        <end position="251"/>
    </location>
</feature>
<keyword evidence="11" id="KW-1185">Reference proteome</keyword>
<keyword evidence="5 6" id="KW-0482">Metalloprotease</keyword>
<evidence type="ECO:0000256" key="1">
    <source>
        <dbReference type="ARBA" id="ARBA00022670"/>
    </source>
</evidence>
<keyword evidence="4 6" id="KW-0862">Zinc</keyword>
<dbReference type="STRING" id="59733.SAMN05421769_2924"/>
<protein>
    <submittedName>
        <fullName evidence="10">Putative metalloprotease</fullName>
    </submittedName>
</protein>
<evidence type="ECO:0000256" key="6">
    <source>
        <dbReference type="RuleBase" id="RU003983"/>
    </source>
</evidence>
<evidence type="ECO:0000256" key="7">
    <source>
        <dbReference type="SAM" id="MobiDB-lite"/>
    </source>
</evidence>
<evidence type="ECO:0000313" key="10">
    <source>
        <dbReference type="EMBL" id="SIO24003.1"/>
    </source>
</evidence>
<keyword evidence="8" id="KW-0732">Signal</keyword>
<dbReference type="GO" id="GO:0051603">
    <property type="term" value="P:proteolysis involved in protein catabolic process"/>
    <property type="evidence" value="ECO:0007669"/>
    <property type="project" value="TreeGrafter"/>
</dbReference>
<dbReference type="OrthoDB" id="9810445at2"/>
<evidence type="ECO:0000256" key="3">
    <source>
        <dbReference type="ARBA" id="ARBA00022801"/>
    </source>
</evidence>
<evidence type="ECO:0000256" key="8">
    <source>
        <dbReference type="SAM" id="SignalP"/>
    </source>
</evidence>
<proteinExistence type="inferred from homology"/>
<dbReference type="GO" id="GO:0004222">
    <property type="term" value="F:metalloendopeptidase activity"/>
    <property type="evidence" value="ECO:0007669"/>
    <property type="project" value="InterPro"/>
</dbReference>
<dbReference type="Proteomes" id="UP000184782">
    <property type="component" value="Unassembled WGS sequence"/>
</dbReference>
<accession>A0A1N6HW52</accession>
<dbReference type="PANTHER" id="PTHR22726">
    <property type="entry name" value="METALLOENDOPEPTIDASE OMA1"/>
    <property type="match status" value="1"/>
</dbReference>
<reference evidence="11" key="1">
    <citation type="submission" date="2016-12" db="EMBL/GenBank/DDBJ databases">
        <authorList>
            <person name="Varghese N."/>
            <person name="Submissions S."/>
        </authorList>
    </citation>
    <scope>NUCLEOTIDE SEQUENCE [LARGE SCALE GENOMIC DNA]</scope>
    <source>
        <strain evidence="11">DSM 16779</strain>
    </source>
</reference>
<feature type="compositionally biased region" description="Basic and acidic residues" evidence="7">
    <location>
        <begin position="238"/>
        <end position="251"/>
    </location>
</feature>
<dbReference type="AlphaFoldDB" id="A0A1N6HW52"/>